<dbReference type="Gene3D" id="1.20.1560.10">
    <property type="entry name" value="ABC transporter type 1, transmembrane domain"/>
    <property type="match status" value="1"/>
</dbReference>
<comment type="caution">
    <text evidence="9">The sequence shown here is derived from an EMBL/GenBank/DDBJ whole genome shotgun (WGS) entry which is preliminary data.</text>
</comment>
<dbReference type="InterPro" id="IPR050173">
    <property type="entry name" value="ABC_transporter_C-like"/>
</dbReference>
<evidence type="ECO:0000256" key="1">
    <source>
        <dbReference type="ARBA" id="ARBA00022448"/>
    </source>
</evidence>
<protein>
    <recommendedName>
        <fullName evidence="8">ABC transmembrane type-1 domain-containing protein</fullName>
    </recommendedName>
</protein>
<gene>
    <name evidence="9" type="ORF">PVL29_024317</name>
</gene>
<dbReference type="SUPFAM" id="SSF90123">
    <property type="entry name" value="ABC transporter transmembrane region"/>
    <property type="match status" value="1"/>
</dbReference>
<keyword evidence="4" id="KW-0067">ATP-binding</keyword>
<dbReference type="PANTHER" id="PTHR24223:SF108">
    <property type="entry name" value="ABC TRANSPORTER C FAMILY MEMBER 8"/>
    <property type="match status" value="1"/>
</dbReference>
<dbReference type="Gene3D" id="3.40.50.300">
    <property type="entry name" value="P-loop containing nucleotide triphosphate hydrolases"/>
    <property type="match status" value="2"/>
</dbReference>
<dbReference type="InterPro" id="IPR011527">
    <property type="entry name" value="ABC1_TM_dom"/>
</dbReference>
<keyword evidence="1" id="KW-0813">Transport</keyword>
<feature type="domain" description="ABC transmembrane type-1" evidence="8">
    <location>
        <begin position="136"/>
        <end position="234"/>
    </location>
</feature>
<dbReference type="Proteomes" id="UP001168098">
    <property type="component" value="Unassembled WGS sequence"/>
</dbReference>
<dbReference type="InterPro" id="IPR027417">
    <property type="entry name" value="P-loop_NTPase"/>
</dbReference>
<sequence>MDATKYEKAIKPCDLDKDINSFDHGDETKISQRGLNMSGGQKQRIQLMHIQLQFFSMNTSMAALAHKTVILVTHQVEFLSEVDKILVMEARQITQSGSYEELLTSRTSFEYDVGWNPFMDNLLASKWNAPDAASTYWLTLGIRIPNINNTLLIGVYTAISTLSAIFVYLRSFCEAFLGLKASKALFADFTNSIFNAPMLFFDSTPVGRILTQASSDFRVVDFDIPFSIILVVAADIELIITIEMTSSVPFSACGSLMEIVSLTVEDHILESALFFRRIKNDG</sequence>
<evidence type="ECO:0000256" key="7">
    <source>
        <dbReference type="SAM" id="Phobius"/>
    </source>
</evidence>
<dbReference type="Pfam" id="PF00664">
    <property type="entry name" value="ABC_membrane"/>
    <property type="match status" value="1"/>
</dbReference>
<organism evidence="9 10">
    <name type="scientific">Vitis rotundifolia</name>
    <name type="common">Muscadine grape</name>
    <dbReference type="NCBI Taxonomy" id="103349"/>
    <lineage>
        <taxon>Eukaryota</taxon>
        <taxon>Viridiplantae</taxon>
        <taxon>Streptophyta</taxon>
        <taxon>Embryophyta</taxon>
        <taxon>Tracheophyta</taxon>
        <taxon>Spermatophyta</taxon>
        <taxon>Magnoliopsida</taxon>
        <taxon>eudicotyledons</taxon>
        <taxon>Gunneridae</taxon>
        <taxon>Pentapetalae</taxon>
        <taxon>rosids</taxon>
        <taxon>Vitales</taxon>
        <taxon>Vitaceae</taxon>
        <taxon>Viteae</taxon>
        <taxon>Vitis</taxon>
    </lineage>
</organism>
<name>A0AA38YRI1_VITRO</name>
<dbReference type="PANTHER" id="PTHR24223">
    <property type="entry name" value="ATP-BINDING CASSETTE SUB-FAMILY C"/>
    <property type="match status" value="1"/>
</dbReference>
<proteinExistence type="predicted"/>
<keyword evidence="3" id="KW-0547">Nucleotide-binding</keyword>
<keyword evidence="6 7" id="KW-0472">Membrane</keyword>
<dbReference type="GO" id="GO:0005524">
    <property type="term" value="F:ATP binding"/>
    <property type="evidence" value="ECO:0007669"/>
    <property type="project" value="UniProtKB-KW"/>
</dbReference>
<evidence type="ECO:0000256" key="4">
    <source>
        <dbReference type="ARBA" id="ARBA00022840"/>
    </source>
</evidence>
<evidence type="ECO:0000259" key="8">
    <source>
        <dbReference type="PROSITE" id="PS50929"/>
    </source>
</evidence>
<keyword evidence="2 7" id="KW-0812">Transmembrane</keyword>
<dbReference type="EMBL" id="JARBHA010000018">
    <property type="protein sequence ID" value="KAJ9675316.1"/>
    <property type="molecule type" value="Genomic_DNA"/>
</dbReference>
<dbReference type="AlphaFoldDB" id="A0AA38YRI1"/>
<evidence type="ECO:0000256" key="3">
    <source>
        <dbReference type="ARBA" id="ARBA00022741"/>
    </source>
</evidence>
<accession>A0AA38YRI1</accession>
<evidence type="ECO:0000256" key="5">
    <source>
        <dbReference type="ARBA" id="ARBA00022989"/>
    </source>
</evidence>
<dbReference type="PROSITE" id="PS50929">
    <property type="entry name" value="ABC_TM1F"/>
    <property type="match status" value="1"/>
</dbReference>
<keyword evidence="5 7" id="KW-1133">Transmembrane helix</keyword>
<evidence type="ECO:0000313" key="10">
    <source>
        <dbReference type="Proteomes" id="UP001168098"/>
    </source>
</evidence>
<feature type="transmembrane region" description="Helical" evidence="7">
    <location>
        <begin position="150"/>
        <end position="169"/>
    </location>
</feature>
<evidence type="ECO:0000256" key="2">
    <source>
        <dbReference type="ARBA" id="ARBA00022692"/>
    </source>
</evidence>
<dbReference type="GO" id="GO:0016020">
    <property type="term" value="C:membrane"/>
    <property type="evidence" value="ECO:0007669"/>
    <property type="project" value="InterPro"/>
</dbReference>
<dbReference type="InterPro" id="IPR036640">
    <property type="entry name" value="ABC1_TM_sf"/>
</dbReference>
<evidence type="ECO:0000313" key="9">
    <source>
        <dbReference type="EMBL" id="KAJ9675316.1"/>
    </source>
</evidence>
<keyword evidence="10" id="KW-1185">Reference proteome</keyword>
<dbReference type="GO" id="GO:0140359">
    <property type="term" value="F:ABC-type transporter activity"/>
    <property type="evidence" value="ECO:0007669"/>
    <property type="project" value="InterPro"/>
</dbReference>
<reference evidence="9 10" key="1">
    <citation type="journal article" date="2023" name="BMC Biotechnol.">
        <title>Vitis rotundifolia cv Carlos genome sequencing.</title>
        <authorList>
            <person name="Huff M."/>
            <person name="Hulse-Kemp A."/>
            <person name="Scheffler B."/>
            <person name="Youngblood R."/>
            <person name="Simpson S."/>
            <person name="Babiker E."/>
            <person name="Staton M."/>
        </authorList>
    </citation>
    <scope>NUCLEOTIDE SEQUENCE [LARGE SCALE GENOMIC DNA]</scope>
    <source>
        <tissue evidence="9">Leaf</tissue>
    </source>
</reference>
<evidence type="ECO:0000256" key="6">
    <source>
        <dbReference type="ARBA" id="ARBA00023136"/>
    </source>
</evidence>
<dbReference type="SUPFAM" id="SSF52540">
    <property type="entry name" value="P-loop containing nucleoside triphosphate hydrolases"/>
    <property type="match status" value="1"/>
</dbReference>